<evidence type="ECO:0000313" key="5">
    <source>
        <dbReference type="EMBL" id="EGR29316.1"/>
    </source>
</evidence>
<dbReference type="AlphaFoldDB" id="G0QZP2"/>
<keyword evidence="6" id="KW-1185">Reference proteome</keyword>
<dbReference type="OrthoDB" id="300584at2759"/>
<dbReference type="InterPro" id="IPR039109">
    <property type="entry name" value="Ribosomal_eL30-like"/>
</dbReference>
<reference evidence="5 6" key="1">
    <citation type="submission" date="2011-07" db="EMBL/GenBank/DDBJ databases">
        <authorList>
            <person name="Coyne R."/>
            <person name="Brami D."/>
            <person name="Johnson J."/>
            <person name="Hostetler J."/>
            <person name="Hannick L."/>
            <person name="Clark T."/>
            <person name="Cassidy-Hanley D."/>
            <person name="Inman J."/>
        </authorList>
    </citation>
    <scope>NUCLEOTIDE SEQUENCE [LARGE SCALE GENOMIC DNA]</scope>
    <source>
        <strain evidence="5 6">G5</strain>
    </source>
</reference>
<dbReference type="EMBL" id="GL984163">
    <property type="protein sequence ID" value="EGR29316.1"/>
    <property type="molecule type" value="Genomic_DNA"/>
</dbReference>
<dbReference type="FunFam" id="3.30.1330.30:FF:000001">
    <property type="entry name" value="60S ribosomal protein L30"/>
    <property type="match status" value="1"/>
</dbReference>
<name>G0QZP2_ICHMU</name>
<dbReference type="Gene3D" id="3.30.1330.30">
    <property type="match status" value="1"/>
</dbReference>
<evidence type="ECO:0000256" key="2">
    <source>
        <dbReference type="ARBA" id="ARBA00022980"/>
    </source>
</evidence>
<protein>
    <recommendedName>
        <fullName evidence="4">Ribosomal protein eL8/eL30/eS12/Gadd45 domain-containing protein</fullName>
    </recommendedName>
</protein>
<keyword evidence="2" id="KW-0689">Ribosomal protein</keyword>
<dbReference type="PROSITE" id="PS00709">
    <property type="entry name" value="RIBOSOMAL_L30E_1"/>
    <property type="match status" value="1"/>
</dbReference>
<dbReference type="InParanoid" id="G0QZP2"/>
<dbReference type="InterPro" id="IPR029064">
    <property type="entry name" value="Ribosomal_eL30-like_sf"/>
</dbReference>
<dbReference type="GO" id="GO:0005840">
    <property type="term" value="C:ribosome"/>
    <property type="evidence" value="ECO:0007669"/>
    <property type="project" value="UniProtKB-KW"/>
</dbReference>
<dbReference type="PANTHER" id="PTHR11449">
    <property type="entry name" value="RIBOSOMAL PROTEIN L30"/>
    <property type="match status" value="1"/>
</dbReference>
<dbReference type="Proteomes" id="UP000008983">
    <property type="component" value="Unassembled WGS sequence"/>
</dbReference>
<organism evidence="5 6">
    <name type="scientific">Ichthyophthirius multifiliis</name>
    <name type="common">White spot disease agent</name>
    <name type="synonym">Ich</name>
    <dbReference type="NCBI Taxonomy" id="5932"/>
    <lineage>
        <taxon>Eukaryota</taxon>
        <taxon>Sar</taxon>
        <taxon>Alveolata</taxon>
        <taxon>Ciliophora</taxon>
        <taxon>Intramacronucleata</taxon>
        <taxon>Oligohymenophorea</taxon>
        <taxon>Hymenostomatida</taxon>
        <taxon>Ophryoglenina</taxon>
        <taxon>Ichthyophthirius</taxon>
    </lineage>
</organism>
<dbReference type="PROSITE" id="PS00993">
    <property type="entry name" value="RIBOSOMAL_L30E_2"/>
    <property type="match status" value="1"/>
</dbReference>
<dbReference type="STRING" id="857967.G0QZP2"/>
<dbReference type="GO" id="GO:1990904">
    <property type="term" value="C:ribonucleoprotein complex"/>
    <property type="evidence" value="ECO:0007669"/>
    <property type="project" value="UniProtKB-KW"/>
</dbReference>
<comment type="similarity">
    <text evidence="1">Belongs to the eukaryotic ribosomal protein eL30 family.</text>
</comment>
<dbReference type="SUPFAM" id="SSF55315">
    <property type="entry name" value="L30e-like"/>
    <property type="match status" value="1"/>
</dbReference>
<evidence type="ECO:0000256" key="1">
    <source>
        <dbReference type="ARBA" id="ARBA00007326"/>
    </source>
</evidence>
<dbReference type="NCBIfam" id="NF002172">
    <property type="entry name" value="PRK01018.1"/>
    <property type="match status" value="1"/>
</dbReference>
<evidence type="ECO:0000256" key="3">
    <source>
        <dbReference type="ARBA" id="ARBA00023274"/>
    </source>
</evidence>
<dbReference type="RefSeq" id="XP_004030552.1">
    <property type="nucleotide sequence ID" value="XM_004030504.1"/>
</dbReference>
<dbReference type="InterPro" id="IPR004038">
    <property type="entry name" value="Ribosomal_eL8/eL30/eS12/Gad45"/>
</dbReference>
<accession>G0QZP2</accession>
<dbReference type="InterPro" id="IPR022991">
    <property type="entry name" value="Ribosomal_eL30_CS"/>
</dbReference>
<keyword evidence="3" id="KW-0687">Ribonucleoprotein</keyword>
<dbReference type="GeneID" id="14905416"/>
<dbReference type="OMA" id="YFQGGNN"/>
<evidence type="ECO:0000259" key="4">
    <source>
        <dbReference type="Pfam" id="PF01248"/>
    </source>
</evidence>
<dbReference type="GO" id="GO:0003723">
    <property type="term" value="F:RNA binding"/>
    <property type="evidence" value="ECO:0007669"/>
    <property type="project" value="InterPro"/>
</dbReference>
<evidence type="ECO:0000313" key="6">
    <source>
        <dbReference type="Proteomes" id="UP000008983"/>
    </source>
</evidence>
<feature type="domain" description="Ribosomal protein eL8/eL30/eS12/Gadd45" evidence="4">
    <location>
        <begin position="9"/>
        <end position="101"/>
    </location>
</feature>
<dbReference type="eggNOG" id="KOG2988">
    <property type="taxonomic scope" value="Eukaryota"/>
</dbReference>
<gene>
    <name evidence="5" type="ORF">IMG5_158670</name>
</gene>
<dbReference type="FunCoup" id="G0QZP2">
    <property type="interactions" value="418"/>
</dbReference>
<sequence length="104" mass="11183">MVKQVAAESIQSKIGLVMKSGKACLGYKSTIKSIRNGNAKLVLISNNCPTVRKSEIEYYAQLAGINIHKFTGNNVDLGTTCGKLYRCSVMAVLDAGDSDILKVD</sequence>
<proteinExistence type="inferred from homology"/>
<dbReference type="Pfam" id="PF01248">
    <property type="entry name" value="Ribosomal_L7Ae"/>
    <property type="match status" value="1"/>
</dbReference>